<dbReference type="AlphaFoldDB" id="A0A515DGB6"/>
<dbReference type="EMBL" id="CP035503">
    <property type="protein sequence ID" value="QDL39461.1"/>
    <property type="molecule type" value="Genomic_DNA"/>
</dbReference>
<gene>
    <name evidence="2" type="ORF">EUB48_20635</name>
</gene>
<proteinExistence type="predicted"/>
<keyword evidence="3" id="KW-1185">Reference proteome</keyword>
<organism evidence="2 3">
    <name type="scientific">Rhodoferax sediminis</name>
    <dbReference type="NCBI Taxonomy" id="2509614"/>
    <lineage>
        <taxon>Bacteria</taxon>
        <taxon>Pseudomonadati</taxon>
        <taxon>Pseudomonadota</taxon>
        <taxon>Betaproteobacteria</taxon>
        <taxon>Burkholderiales</taxon>
        <taxon>Comamonadaceae</taxon>
        <taxon>Rhodoferax</taxon>
    </lineage>
</organism>
<keyword evidence="1" id="KW-0812">Transmembrane</keyword>
<keyword evidence="1" id="KW-1133">Transmembrane helix</keyword>
<sequence length="214" mass="23276">MNKSQKSFVQLQTFAALHRTSPLAERHIRRDDGCVKVLATWFLPMAAFIRSSPLSLPSIFTKPPMNRFFFSLAVLICALMTGCATSQNVTLAQIAAPKPIATAALIPQEGNSVDMDTNVRAALLAQGVAPKAALPAGTRKSADVDAIVSYSDVWRWDVVMYLRTLTIDIFDASSGNLLAMGRWDNSALHGFQDSKLVTSDLMSEMFAKLKAGKP</sequence>
<name>A0A515DGB6_9BURK</name>
<dbReference type="Proteomes" id="UP000316798">
    <property type="component" value="Chromosome"/>
</dbReference>
<dbReference type="OrthoDB" id="1436842at2"/>
<accession>A0A515DGB6</accession>
<evidence type="ECO:0000256" key="1">
    <source>
        <dbReference type="SAM" id="Phobius"/>
    </source>
</evidence>
<dbReference type="KEGG" id="rhf:EUB48_20635"/>
<dbReference type="RefSeq" id="WP_142820928.1">
    <property type="nucleotide sequence ID" value="NZ_CP035503.1"/>
</dbReference>
<protein>
    <submittedName>
        <fullName evidence="2">Uncharacterized protein</fullName>
    </submittedName>
</protein>
<reference evidence="2 3" key="1">
    <citation type="submission" date="2019-01" db="EMBL/GenBank/DDBJ databases">
        <title>Genomic insights into a novel species Rhodoferax sp.</title>
        <authorList>
            <person name="Jin L."/>
        </authorList>
    </citation>
    <scope>NUCLEOTIDE SEQUENCE [LARGE SCALE GENOMIC DNA]</scope>
    <source>
        <strain evidence="2 3">CHu59-6-5</strain>
    </source>
</reference>
<feature type="transmembrane region" description="Helical" evidence="1">
    <location>
        <begin position="68"/>
        <end position="89"/>
    </location>
</feature>
<evidence type="ECO:0000313" key="2">
    <source>
        <dbReference type="EMBL" id="QDL39461.1"/>
    </source>
</evidence>
<keyword evidence="1" id="KW-0472">Membrane</keyword>
<evidence type="ECO:0000313" key="3">
    <source>
        <dbReference type="Proteomes" id="UP000316798"/>
    </source>
</evidence>